<dbReference type="OrthoDB" id="3697438at2"/>
<name>A0A263D610_9PSEU</name>
<evidence type="ECO:0000313" key="2">
    <source>
        <dbReference type="Proteomes" id="UP000242444"/>
    </source>
</evidence>
<dbReference type="AlphaFoldDB" id="A0A263D610"/>
<dbReference type="RefSeq" id="WP_094862146.1">
    <property type="nucleotide sequence ID" value="NZ_NKYE01000004.1"/>
</dbReference>
<organism evidence="1 2">
    <name type="scientific">Amycolatopsis antarctica</name>
    <dbReference type="NCBI Taxonomy" id="1854586"/>
    <lineage>
        <taxon>Bacteria</taxon>
        <taxon>Bacillati</taxon>
        <taxon>Actinomycetota</taxon>
        <taxon>Actinomycetes</taxon>
        <taxon>Pseudonocardiales</taxon>
        <taxon>Pseudonocardiaceae</taxon>
        <taxon>Amycolatopsis</taxon>
    </lineage>
</organism>
<reference evidence="1 2" key="1">
    <citation type="submission" date="2017-07" db="EMBL/GenBank/DDBJ databases">
        <title>Amycolatopsis antarcticus sp. nov., isolated from the surface of an Antarcticus brown macroalga.</title>
        <authorList>
            <person name="Wang J."/>
            <person name="Leiva S."/>
            <person name="Huang J."/>
            <person name="Huang Y."/>
        </authorList>
    </citation>
    <scope>NUCLEOTIDE SEQUENCE [LARGE SCALE GENOMIC DNA]</scope>
    <source>
        <strain evidence="1 2">AU-G6</strain>
    </source>
</reference>
<evidence type="ECO:0000313" key="1">
    <source>
        <dbReference type="EMBL" id="OZM73629.1"/>
    </source>
</evidence>
<accession>A0A263D610</accession>
<dbReference type="EMBL" id="NKYE01000004">
    <property type="protein sequence ID" value="OZM73629.1"/>
    <property type="molecule type" value="Genomic_DNA"/>
</dbReference>
<protein>
    <submittedName>
        <fullName evidence="1">Uncharacterized protein</fullName>
    </submittedName>
</protein>
<keyword evidence="2" id="KW-1185">Reference proteome</keyword>
<gene>
    <name evidence="1" type="ORF">CFN78_08870</name>
</gene>
<dbReference type="Proteomes" id="UP000242444">
    <property type="component" value="Unassembled WGS sequence"/>
</dbReference>
<proteinExistence type="predicted"/>
<comment type="caution">
    <text evidence="1">The sequence shown here is derived from an EMBL/GenBank/DDBJ whole genome shotgun (WGS) entry which is preliminary data.</text>
</comment>
<sequence length="88" mass="9513">MVFDVRWVPGPEAVAGMRFLGCVTDQAALVIDLDPDGMAILPPRSPAEWPGFVRLLREIGAGATELADFLDRPGDRRSHLPIGDTGSR</sequence>
<dbReference type="InParanoid" id="A0A263D610"/>